<keyword evidence="2" id="KW-0472">Membrane</keyword>
<proteinExistence type="predicted"/>
<evidence type="ECO:0000313" key="3">
    <source>
        <dbReference type="EMBL" id="MCP2355740.1"/>
    </source>
</evidence>
<dbReference type="EMBL" id="JAMZEB010000002">
    <property type="protein sequence ID" value="MCP2355740.1"/>
    <property type="molecule type" value="Genomic_DNA"/>
</dbReference>
<organism evidence="3 4">
    <name type="scientific">Nonomuraea thailandensis</name>
    <dbReference type="NCBI Taxonomy" id="1188745"/>
    <lineage>
        <taxon>Bacteria</taxon>
        <taxon>Bacillati</taxon>
        <taxon>Actinomycetota</taxon>
        <taxon>Actinomycetes</taxon>
        <taxon>Streptosporangiales</taxon>
        <taxon>Streptosporangiaceae</taxon>
        <taxon>Nonomuraea</taxon>
    </lineage>
</organism>
<name>A0A9X2GDF3_9ACTN</name>
<feature type="transmembrane region" description="Helical" evidence="2">
    <location>
        <begin position="49"/>
        <end position="66"/>
    </location>
</feature>
<accession>A0A9X2GDF3</accession>
<keyword evidence="2" id="KW-0812">Transmembrane</keyword>
<keyword evidence="4" id="KW-1185">Reference proteome</keyword>
<dbReference type="Proteomes" id="UP001139648">
    <property type="component" value="Unassembled WGS sequence"/>
</dbReference>
<feature type="transmembrane region" description="Helical" evidence="2">
    <location>
        <begin position="117"/>
        <end position="136"/>
    </location>
</feature>
<keyword evidence="2" id="KW-1133">Transmembrane helix</keyword>
<evidence type="ECO:0000313" key="4">
    <source>
        <dbReference type="Proteomes" id="UP001139648"/>
    </source>
</evidence>
<comment type="caution">
    <text evidence="3">The sequence shown here is derived from an EMBL/GenBank/DDBJ whole genome shotgun (WGS) entry which is preliminary data.</text>
</comment>
<reference evidence="3" key="1">
    <citation type="submission" date="2022-06" db="EMBL/GenBank/DDBJ databases">
        <title>Sequencing the genomes of 1000 actinobacteria strains.</title>
        <authorList>
            <person name="Klenk H.-P."/>
        </authorList>
    </citation>
    <scope>NUCLEOTIDE SEQUENCE</scope>
    <source>
        <strain evidence="3">DSM 46694</strain>
    </source>
</reference>
<dbReference type="AlphaFoldDB" id="A0A9X2GDF3"/>
<dbReference type="RefSeq" id="WP_253742394.1">
    <property type="nucleotide sequence ID" value="NZ_BAABKA010000001.1"/>
</dbReference>
<feature type="region of interest" description="Disordered" evidence="1">
    <location>
        <begin position="144"/>
        <end position="165"/>
    </location>
</feature>
<feature type="transmembrane region" description="Helical" evidence="2">
    <location>
        <begin position="78"/>
        <end position="97"/>
    </location>
</feature>
<gene>
    <name evidence="3" type="ORF">HD597_002760</name>
</gene>
<protein>
    <submittedName>
        <fullName evidence="3">Uncharacterized protein</fullName>
    </submittedName>
</protein>
<sequence length="165" mass="17112">MLALLPTMFSPCGWAVTTPGSCRITSSEAGMGFSVLVAEVFDGSPVPEVADSLLLIFAIPALLVALTGKWRGRRFNRVAIGVLIAGGSVNVLANALGRVLGDEIIRLLLFGDPLDGAVRLPSIWLGLALLTAAYALRRAAQPAVADAPSPSSSPSLPPLVAEEPR</sequence>
<evidence type="ECO:0000256" key="1">
    <source>
        <dbReference type="SAM" id="MobiDB-lite"/>
    </source>
</evidence>
<evidence type="ECO:0000256" key="2">
    <source>
        <dbReference type="SAM" id="Phobius"/>
    </source>
</evidence>